<dbReference type="PROSITE" id="PS50850">
    <property type="entry name" value="MFS"/>
    <property type="match status" value="1"/>
</dbReference>
<evidence type="ECO:0000256" key="2">
    <source>
        <dbReference type="ARBA" id="ARBA00022448"/>
    </source>
</evidence>
<dbReference type="GO" id="GO:0022857">
    <property type="term" value="F:transmembrane transporter activity"/>
    <property type="evidence" value="ECO:0007669"/>
    <property type="project" value="InterPro"/>
</dbReference>
<dbReference type="GO" id="GO:0005886">
    <property type="term" value="C:plasma membrane"/>
    <property type="evidence" value="ECO:0007669"/>
    <property type="project" value="UniProtKB-SubCell"/>
</dbReference>
<protein>
    <recommendedName>
        <fullName evidence="8">Major facilitator superfamily (MFS) profile domain-containing protein</fullName>
    </recommendedName>
</protein>
<feature type="transmembrane region" description="Helical" evidence="7">
    <location>
        <begin position="259"/>
        <end position="279"/>
    </location>
</feature>
<dbReference type="PANTHER" id="PTHR23513:SF11">
    <property type="entry name" value="STAPHYLOFERRIN A TRANSPORTER"/>
    <property type="match status" value="1"/>
</dbReference>
<dbReference type="CDD" id="cd06173">
    <property type="entry name" value="MFS_MefA_like"/>
    <property type="match status" value="1"/>
</dbReference>
<feature type="transmembrane region" description="Helical" evidence="7">
    <location>
        <begin position="83"/>
        <end position="105"/>
    </location>
</feature>
<dbReference type="InterPro" id="IPR020846">
    <property type="entry name" value="MFS_dom"/>
</dbReference>
<dbReference type="AlphaFoldDB" id="A0A0F9S8R0"/>
<keyword evidence="3" id="KW-1003">Cell membrane</keyword>
<dbReference type="InterPro" id="IPR036259">
    <property type="entry name" value="MFS_trans_sf"/>
</dbReference>
<feature type="transmembrane region" description="Helical" evidence="7">
    <location>
        <begin position="111"/>
        <end position="131"/>
    </location>
</feature>
<feature type="transmembrane region" description="Helical" evidence="7">
    <location>
        <begin position="230"/>
        <end position="247"/>
    </location>
</feature>
<dbReference type="Gene3D" id="1.20.1250.20">
    <property type="entry name" value="MFS general substrate transporter like domains"/>
    <property type="match status" value="1"/>
</dbReference>
<feature type="transmembrane region" description="Helical" evidence="7">
    <location>
        <begin position="291"/>
        <end position="309"/>
    </location>
</feature>
<feature type="domain" description="Major facilitator superfamily (MFS) profile" evidence="8">
    <location>
        <begin position="17"/>
        <end position="402"/>
    </location>
</feature>
<evidence type="ECO:0000256" key="5">
    <source>
        <dbReference type="ARBA" id="ARBA00022989"/>
    </source>
</evidence>
<proteinExistence type="predicted"/>
<feature type="transmembrane region" description="Helical" evidence="7">
    <location>
        <begin position="349"/>
        <end position="371"/>
    </location>
</feature>
<name>A0A0F9S8R0_9ZZZZ</name>
<feature type="transmembrane region" description="Helical" evidence="7">
    <location>
        <begin position="315"/>
        <end position="337"/>
    </location>
</feature>
<evidence type="ECO:0000256" key="4">
    <source>
        <dbReference type="ARBA" id="ARBA00022692"/>
    </source>
</evidence>
<feature type="transmembrane region" description="Helical" evidence="7">
    <location>
        <begin position="163"/>
        <end position="194"/>
    </location>
</feature>
<evidence type="ECO:0000256" key="1">
    <source>
        <dbReference type="ARBA" id="ARBA00004651"/>
    </source>
</evidence>
<reference evidence="9" key="1">
    <citation type="journal article" date="2015" name="Nature">
        <title>Complex archaea that bridge the gap between prokaryotes and eukaryotes.</title>
        <authorList>
            <person name="Spang A."/>
            <person name="Saw J.H."/>
            <person name="Jorgensen S.L."/>
            <person name="Zaremba-Niedzwiedzka K."/>
            <person name="Martijn J."/>
            <person name="Lind A.E."/>
            <person name="van Eijk R."/>
            <person name="Schleper C."/>
            <person name="Guy L."/>
            <person name="Ettema T.J."/>
        </authorList>
    </citation>
    <scope>NUCLEOTIDE SEQUENCE</scope>
</reference>
<accession>A0A0F9S8R0</accession>
<evidence type="ECO:0000259" key="8">
    <source>
        <dbReference type="PROSITE" id="PS50850"/>
    </source>
</evidence>
<keyword evidence="5 7" id="KW-1133">Transmembrane helix</keyword>
<keyword evidence="4 7" id="KW-0812">Transmembrane</keyword>
<evidence type="ECO:0000256" key="7">
    <source>
        <dbReference type="SAM" id="Phobius"/>
    </source>
</evidence>
<evidence type="ECO:0000256" key="6">
    <source>
        <dbReference type="ARBA" id="ARBA00023136"/>
    </source>
</evidence>
<dbReference type="PANTHER" id="PTHR23513">
    <property type="entry name" value="INTEGRAL MEMBRANE EFFLUX PROTEIN-RELATED"/>
    <property type="match status" value="1"/>
</dbReference>
<dbReference type="SUPFAM" id="SSF103473">
    <property type="entry name" value="MFS general substrate transporter"/>
    <property type="match status" value="1"/>
</dbReference>
<feature type="transmembrane region" description="Helical" evidence="7">
    <location>
        <begin position="377"/>
        <end position="395"/>
    </location>
</feature>
<evidence type="ECO:0000256" key="3">
    <source>
        <dbReference type="ARBA" id="ARBA00022475"/>
    </source>
</evidence>
<keyword evidence="2" id="KW-0813">Transport</keyword>
<organism evidence="9">
    <name type="scientific">marine sediment metagenome</name>
    <dbReference type="NCBI Taxonomy" id="412755"/>
    <lineage>
        <taxon>unclassified sequences</taxon>
        <taxon>metagenomes</taxon>
        <taxon>ecological metagenomes</taxon>
    </lineage>
</organism>
<feature type="transmembrane region" description="Helical" evidence="7">
    <location>
        <begin position="50"/>
        <end position="71"/>
    </location>
</feature>
<sequence>MAENIKDGPWAPFRVKAFCWLWLGALAVNLALWMQNVGAAWMMLTLSTSPLMVALVQTAVSLPSFFFGLPGGVFADIFNRRSYLLVTQTGMLLAALVLVACAWFGLITPVLLLALTFAFGIGFALMGPAWYSAQAESVPRLLMPSALALSSVSYSSARAVGPALAGGVMAVSGIVSVFVICALLLCMSLLVICFMRSPVRDSSLPPETLLAGLRGAVRFTRYSQVMRWQILRTTMFVAAGSGMWALLPLVSSESGGDAGSYGLLLGSIGAGTMFGALVLPAMRARLEVNRLVTFACALFAAGGGVVAVFDNIVVLCAALFFAGIGWMCVSTTNLVAIQTVVPSWIRARAVAIYMLVFQGALAIGGAAWGVLASYISLSQTLALASLVVLASVLVMRCYPIRLGEEADVMPSDVELPGYMADSDAQQDGPMAVQVSYQVNPVDREEFVVMVGELGIKRRRNGASFWRLYREMEQPLHYQERFMVDSWSDYVRQQSRLTVADLNLEKRVHALHRGEKPPRIAYFIGEKTIR</sequence>
<dbReference type="Pfam" id="PF05977">
    <property type="entry name" value="MFS_3"/>
    <property type="match status" value="1"/>
</dbReference>
<keyword evidence="6 7" id="KW-0472">Membrane</keyword>
<dbReference type="EMBL" id="LAZR01000530">
    <property type="protein sequence ID" value="KKN65260.1"/>
    <property type="molecule type" value="Genomic_DNA"/>
</dbReference>
<comment type="subcellular location">
    <subcellularLocation>
        <location evidence="1">Cell membrane</location>
        <topology evidence="1">Multi-pass membrane protein</topology>
    </subcellularLocation>
</comment>
<gene>
    <name evidence="9" type="ORF">LCGC14_0483610</name>
</gene>
<comment type="caution">
    <text evidence="9">The sequence shown here is derived from an EMBL/GenBank/DDBJ whole genome shotgun (WGS) entry which is preliminary data.</text>
</comment>
<evidence type="ECO:0000313" key="9">
    <source>
        <dbReference type="EMBL" id="KKN65260.1"/>
    </source>
</evidence>
<feature type="transmembrane region" description="Helical" evidence="7">
    <location>
        <begin position="20"/>
        <end position="44"/>
    </location>
</feature>
<dbReference type="InterPro" id="IPR010290">
    <property type="entry name" value="TM_effector"/>
</dbReference>
<feature type="transmembrane region" description="Helical" evidence="7">
    <location>
        <begin position="138"/>
        <end position="157"/>
    </location>
</feature>